<dbReference type="AlphaFoldDB" id="F8AI53"/>
<keyword evidence="2" id="KW-1185">Reference proteome</keyword>
<sequence length="384" mass="44062">MENITTPKERRDSLVLAGMTRDGKIEFVKVYALTKELALTVLDDFFSENELHPSDFVLIHEGYEDVSGKEVISTRTEEELSAMLARLGLKLVSNGLLYLDDVDRLYQITAVSRRFLERMRKLREGTEVEEVVTLNFDHIELPEKYARRLQLLALREDAMVLNAVELDLPSLLRKVVEGRVLIPRFVEKDEVIIRVFDEEIHEVLGSHFDKVVVKPPIVHWDAHVDDVDDFSFKKIEEKIYSAPLFLKASGGFLILTEPPRELVRMLLKIKRRGEIKVRLNNVLMRIPLDFTLVIDTKEPGRYSGLKFPVRINLPPLDEETFSKLLSERLGITVSGDAMKVFPEEFRTFLGVEIIENLWKKLVGRGRKADLELLKEVANIVTGGV</sequence>
<proteinExistence type="predicted"/>
<reference evidence="1 2" key="1">
    <citation type="journal article" date="2011" name="J. Bacteriol.">
        <title>Complete genome sequence of the obligate piezophilic hyperthermophilic archaeon Pyrococcus yayanosii CH1.</title>
        <authorList>
            <person name="Jun X."/>
            <person name="Lupeng L."/>
            <person name="Minjuan X."/>
            <person name="Oger P."/>
            <person name="Fengping W."/>
            <person name="Jebbar M."/>
            <person name="Xiang X."/>
        </authorList>
    </citation>
    <scope>NUCLEOTIDE SEQUENCE [LARGE SCALE GENOMIC DNA]</scope>
    <source>
        <strain evidence="2">CH1 / JCM 16557</strain>
    </source>
</reference>
<accession>F8AI53</accession>
<dbReference type="HOGENOM" id="CLU_059142_0_0_2"/>
<dbReference type="OrthoDB" id="85814at2157"/>
<evidence type="ECO:0000313" key="2">
    <source>
        <dbReference type="Proteomes" id="UP000008386"/>
    </source>
</evidence>
<dbReference type="STRING" id="529709.PYCH_05920"/>
<organism evidence="1 2">
    <name type="scientific">Pyrococcus yayanosii (strain CH1 / JCM 16557)</name>
    <dbReference type="NCBI Taxonomy" id="529709"/>
    <lineage>
        <taxon>Archaea</taxon>
        <taxon>Methanobacteriati</taxon>
        <taxon>Methanobacteriota</taxon>
        <taxon>Thermococci</taxon>
        <taxon>Thermococcales</taxon>
        <taxon>Thermococcaceae</taxon>
        <taxon>Pyrococcus</taxon>
    </lineage>
</organism>
<dbReference type="GeneID" id="10837168"/>
<name>F8AI53_PYRYC</name>
<dbReference type="eggNOG" id="arCOG05771">
    <property type="taxonomic scope" value="Archaea"/>
</dbReference>
<gene>
    <name evidence="1" type="ordered locus">PYCH_05920</name>
</gene>
<evidence type="ECO:0000313" key="1">
    <source>
        <dbReference type="EMBL" id="AEH24280.1"/>
    </source>
</evidence>
<dbReference type="RefSeq" id="WP_013905337.1">
    <property type="nucleotide sequence ID" value="NC_015680.1"/>
</dbReference>
<protein>
    <submittedName>
        <fullName evidence="1">Uncharacterized protein</fullName>
    </submittedName>
</protein>
<dbReference type="Proteomes" id="UP000008386">
    <property type="component" value="Chromosome"/>
</dbReference>
<dbReference type="EMBL" id="CP002779">
    <property type="protein sequence ID" value="AEH24280.1"/>
    <property type="molecule type" value="Genomic_DNA"/>
</dbReference>
<dbReference type="KEGG" id="pya:PYCH_05920"/>